<sequence length="90" mass="10011">MLNAHPSPAGVSLALLQTLALEYTHRLAMVAHERRHVSDGKLLTQHVGVLGAEQTRRSRRSAQLRMTGQKLRTQRPKPAAAEASIRRVVR</sequence>
<proteinExistence type="predicted"/>
<name>A0A371CZG3_9APHY</name>
<evidence type="ECO:0000313" key="3">
    <source>
        <dbReference type="Proteomes" id="UP000256964"/>
    </source>
</evidence>
<dbReference type="AlphaFoldDB" id="A0A371CZG3"/>
<dbReference type="EMBL" id="KZ857435">
    <property type="protein sequence ID" value="RDX45663.1"/>
    <property type="molecule type" value="Genomic_DNA"/>
</dbReference>
<reference evidence="2 3" key="1">
    <citation type="journal article" date="2018" name="Biotechnol. Biofuels">
        <title>Integrative visual omics of the white-rot fungus Polyporus brumalis exposes the biotechnological potential of its oxidative enzymes for delignifying raw plant biomass.</title>
        <authorList>
            <person name="Miyauchi S."/>
            <person name="Rancon A."/>
            <person name="Drula E."/>
            <person name="Hage H."/>
            <person name="Chaduli D."/>
            <person name="Favel A."/>
            <person name="Grisel S."/>
            <person name="Henrissat B."/>
            <person name="Herpoel-Gimbert I."/>
            <person name="Ruiz-Duenas F.J."/>
            <person name="Chevret D."/>
            <person name="Hainaut M."/>
            <person name="Lin J."/>
            <person name="Wang M."/>
            <person name="Pangilinan J."/>
            <person name="Lipzen A."/>
            <person name="Lesage-Meessen L."/>
            <person name="Navarro D."/>
            <person name="Riley R."/>
            <person name="Grigoriev I.V."/>
            <person name="Zhou S."/>
            <person name="Raouche S."/>
            <person name="Rosso M.N."/>
        </authorList>
    </citation>
    <scope>NUCLEOTIDE SEQUENCE [LARGE SCALE GENOMIC DNA]</scope>
    <source>
        <strain evidence="2 3">BRFM 1820</strain>
    </source>
</reference>
<protein>
    <submittedName>
        <fullName evidence="2">Uncharacterized protein</fullName>
    </submittedName>
</protein>
<organism evidence="2 3">
    <name type="scientific">Lentinus brumalis</name>
    <dbReference type="NCBI Taxonomy" id="2498619"/>
    <lineage>
        <taxon>Eukaryota</taxon>
        <taxon>Fungi</taxon>
        <taxon>Dikarya</taxon>
        <taxon>Basidiomycota</taxon>
        <taxon>Agaricomycotina</taxon>
        <taxon>Agaricomycetes</taxon>
        <taxon>Polyporales</taxon>
        <taxon>Polyporaceae</taxon>
        <taxon>Lentinus</taxon>
    </lineage>
</organism>
<feature type="region of interest" description="Disordered" evidence="1">
    <location>
        <begin position="52"/>
        <end position="90"/>
    </location>
</feature>
<accession>A0A371CZG3</accession>
<evidence type="ECO:0000256" key="1">
    <source>
        <dbReference type="SAM" id="MobiDB-lite"/>
    </source>
</evidence>
<evidence type="ECO:0000313" key="2">
    <source>
        <dbReference type="EMBL" id="RDX45663.1"/>
    </source>
</evidence>
<gene>
    <name evidence="2" type="ORF">OH76DRAFT_1407841</name>
</gene>
<dbReference type="Proteomes" id="UP000256964">
    <property type="component" value="Unassembled WGS sequence"/>
</dbReference>
<keyword evidence="3" id="KW-1185">Reference proteome</keyword>